<organism evidence="2 3">
    <name type="scientific">Cinara cedri</name>
    <dbReference type="NCBI Taxonomy" id="506608"/>
    <lineage>
        <taxon>Eukaryota</taxon>
        <taxon>Metazoa</taxon>
        <taxon>Ecdysozoa</taxon>
        <taxon>Arthropoda</taxon>
        <taxon>Hexapoda</taxon>
        <taxon>Insecta</taxon>
        <taxon>Pterygota</taxon>
        <taxon>Neoptera</taxon>
        <taxon>Paraneoptera</taxon>
        <taxon>Hemiptera</taxon>
        <taxon>Sternorrhyncha</taxon>
        <taxon>Aphidomorpha</taxon>
        <taxon>Aphidoidea</taxon>
        <taxon>Aphididae</taxon>
        <taxon>Lachninae</taxon>
        <taxon>Cinara</taxon>
    </lineage>
</organism>
<protein>
    <submittedName>
        <fullName evidence="2">Rab-GTPase-TBC domain</fullName>
    </submittedName>
</protein>
<evidence type="ECO:0000313" key="2">
    <source>
        <dbReference type="EMBL" id="VVC28384.1"/>
    </source>
</evidence>
<gene>
    <name evidence="2" type="ORF">CINCED_3A010297</name>
</gene>
<dbReference type="PANTHER" id="PTHR16110:SF1">
    <property type="entry name" value="TBC1 DOMAIN FAMILY MEMBER 19"/>
    <property type="match status" value="1"/>
</dbReference>
<dbReference type="SUPFAM" id="SSF47923">
    <property type="entry name" value="Ypt/Rab-GAP domain of gyp1p"/>
    <property type="match status" value="1"/>
</dbReference>
<dbReference type="InterPro" id="IPR000195">
    <property type="entry name" value="Rab-GAP-TBC_dom"/>
</dbReference>
<dbReference type="Pfam" id="PF00566">
    <property type="entry name" value="RabGAP-TBC"/>
    <property type="match status" value="1"/>
</dbReference>
<proteinExistence type="predicted"/>
<dbReference type="PANTHER" id="PTHR16110">
    <property type="entry name" value="TBC1 DOMAIN FAMILY MEMBER 19"/>
    <property type="match status" value="1"/>
</dbReference>
<dbReference type="SMART" id="SM00164">
    <property type="entry name" value="TBC"/>
    <property type="match status" value="1"/>
</dbReference>
<dbReference type="PROSITE" id="PS50086">
    <property type="entry name" value="TBC_RABGAP"/>
    <property type="match status" value="1"/>
</dbReference>
<dbReference type="EMBL" id="CABPRJ010000480">
    <property type="protein sequence ID" value="VVC28384.1"/>
    <property type="molecule type" value="Genomic_DNA"/>
</dbReference>
<accession>A0A5E4M870</accession>
<dbReference type="OrthoDB" id="10249775at2759"/>
<name>A0A5E4M870_9HEMI</name>
<evidence type="ECO:0000259" key="1">
    <source>
        <dbReference type="PROSITE" id="PS50086"/>
    </source>
</evidence>
<dbReference type="InterPro" id="IPR035969">
    <property type="entry name" value="Rab-GAP_TBC_sf"/>
</dbReference>
<keyword evidence="3" id="KW-1185">Reference proteome</keyword>
<evidence type="ECO:0000313" key="3">
    <source>
        <dbReference type="Proteomes" id="UP000325440"/>
    </source>
</evidence>
<dbReference type="AlphaFoldDB" id="A0A5E4M870"/>
<reference evidence="2 3" key="1">
    <citation type="submission" date="2019-08" db="EMBL/GenBank/DDBJ databases">
        <authorList>
            <person name="Alioto T."/>
            <person name="Alioto T."/>
            <person name="Gomez Garrido J."/>
        </authorList>
    </citation>
    <scope>NUCLEOTIDE SEQUENCE [LARGE SCALE GENOMIC DNA]</scope>
</reference>
<sequence>MEELKDKSLHLTAEKLAEELQKMDNYNGFYEDLQVLAASHDVSIDDFKSTLVQAVNKGSMEINLRNAVFHWLRSHGNNKQTVVRDEITSRESLDYLRKAQITWEKRIQKSLESMCEEIGINLSCYRSIGDREEMLQKWNELSTYNTSLERLRPVYAPKDFLEVLFSLHNPNYRMISDDMIWDFTYLPLKVKTLSELKHFYRDLATADLLLGLTTLTTISGGSTSQGEKDRIIRGEEVLAHQHAPVCQEYLKLGAPRSLRGRLWSQILGSNVKSSEHDYLELKQRVLHYDILIDKLITKDVQLTACNDDQYFVFEDVLHQIMLCFTRDTSVLSVFNSSTSRPILTWLKSKPPKETTYPPNGIIPFHGFTMYAAPVCYLFNDPVPLYFTFRAFYQRYWFRLHEISSHPQGILGLCILFQRLLQRHETKIWSHFMSNNIHPIRVVFKWLMKGFSGFLLPEQLLNLWDMILAYDSLEVLPLLAVTILSFRKDNLLQVNTLPNVESVLIDLSSLNVMSLLQLALKGPIKM</sequence>
<feature type="domain" description="Rab-GAP TBC" evidence="1">
    <location>
        <begin position="253"/>
        <end position="470"/>
    </location>
</feature>
<dbReference type="InterPro" id="IPR042507">
    <property type="entry name" value="TBC1D19"/>
</dbReference>
<dbReference type="Proteomes" id="UP000325440">
    <property type="component" value="Unassembled WGS sequence"/>
</dbReference>
<dbReference type="Gene3D" id="1.10.472.80">
    <property type="entry name" value="Ypt/Rab-GAP domain of gyp1p, domain 3"/>
    <property type="match status" value="1"/>
</dbReference>